<evidence type="ECO:0000313" key="5">
    <source>
        <dbReference type="Proteomes" id="UP001580346"/>
    </source>
</evidence>
<sequence>MKEIKTMYQYYNEVKEILTNYLETIPNDASKTFYKSRINKFFVDYMSLDHNSTRPLNTINFHDINTYIESLRYSSAQKLNCYNAFFGFFKFSYNTDKIPTDVMKGVRKPEIVTKETKYIDSSSIEKLNKYVSNDTNAIEDRLLIGFFLYTGLSRKYIANLTRYQISRDNKFVFFELGETTRRIPLSKKLIAIIQRYFDSINIPDPFIKIFDIDENYVSEKLKILSNRITGEVYTPTDFSNTFIREALKRSNDILTVSELTMESVTTIMKHVFVTPDEIMNKQKVILEIMFGDDDNIT</sequence>
<evidence type="ECO:0000256" key="2">
    <source>
        <dbReference type="ARBA" id="ARBA00023172"/>
    </source>
</evidence>
<keyword evidence="1" id="KW-0238">DNA-binding</keyword>
<dbReference type="InterPro" id="IPR013762">
    <property type="entry name" value="Integrase-like_cat_sf"/>
</dbReference>
<accession>A0ABV5AZX5</accession>
<name>A0ABV5AZX5_9BACL</name>
<dbReference type="RefSeq" id="WP_375358044.1">
    <property type="nucleotide sequence ID" value="NZ_JBHHMI010000039.1"/>
</dbReference>
<dbReference type="SUPFAM" id="SSF56349">
    <property type="entry name" value="DNA breaking-rejoining enzymes"/>
    <property type="match status" value="1"/>
</dbReference>
<gene>
    <name evidence="4" type="ORF">ACE41H_23765</name>
</gene>
<dbReference type="Gene3D" id="1.10.150.130">
    <property type="match status" value="1"/>
</dbReference>
<protein>
    <submittedName>
        <fullName evidence="4">Tyrosine-type recombinase/integrase</fullName>
    </submittedName>
</protein>
<dbReference type="Gene3D" id="1.10.443.10">
    <property type="entry name" value="Intergrase catalytic core"/>
    <property type="match status" value="1"/>
</dbReference>
<organism evidence="4 5">
    <name type="scientific">Paenibacillus enshidis</name>
    <dbReference type="NCBI Taxonomy" id="1458439"/>
    <lineage>
        <taxon>Bacteria</taxon>
        <taxon>Bacillati</taxon>
        <taxon>Bacillota</taxon>
        <taxon>Bacilli</taxon>
        <taxon>Bacillales</taxon>
        <taxon>Paenibacillaceae</taxon>
        <taxon>Paenibacillus</taxon>
    </lineage>
</organism>
<dbReference type="InterPro" id="IPR010998">
    <property type="entry name" value="Integrase_recombinase_N"/>
</dbReference>
<keyword evidence="5" id="KW-1185">Reference proteome</keyword>
<reference evidence="4 5" key="1">
    <citation type="submission" date="2024-09" db="EMBL/GenBank/DDBJ databases">
        <title>Paenibacillus zeirhizospherea sp. nov., isolated from surface of the maize (Zea mays) roots in a horticulture field, Hungary.</title>
        <authorList>
            <person name="Marton D."/>
            <person name="Farkas M."/>
            <person name="Bedics A."/>
            <person name="Toth E."/>
            <person name="Tancsics A."/>
            <person name="Boka K."/>
            <person name="Maroti G."/>
            <person name="Kriszt B."/>
            <person name="Cserhati M."/>
        </authorList>
    </citation>
    <scope>NUCLEOTIDE SEQUENCE [LARGE SCALE GENOMIC DNA]</scope>
    <source>
        <strain evidence="4 5">KCTC 33519</strain>
    </source>
</reference>
<dbReference type="EMBL" id="JBHHMI010000039">
    <property type="protein sequence ID" value="MFB5269777.1"/>
    <property type="molecule type" value="Genomic_DNA"/>
</dbReference>
<evidence type="ECO:0000259" key="3">
    <source>
        <dbReference type="PROSITE" id="PS51898"/>
    </source>
</evidence>
<dbReference type="Proteomes" id="UP001580346">
    <property type="component" value="Unassembled WGS sequence"/>
</dbReference>
<evidence type="ECO:0000313" key="4">
    <source>
        <dbReference type="EMBL" id="MFB5269777.1"/>
    </source>
</evidence>
<feature type="domain" description="Tyr recombinase" evidence="3">
    <location>
        <begin position="114"/>
        <end position="285"/>
    </location>
</feature>
<dbReference type="InterPro" id="IPR002104">
    <property type="entry name" value="Integrase_catalytic"/>
</dbReference>
<keyword evidence="2" id="KW-0233">DNA recombination</keyword>
<comment type="caution">
    <text evidence="4">The sequence shown here is derived from an EMBL/GenBank/DDBJ whole genome shotgun (WGS) entry which is preliminary data.</text>
</comment>
<evidence type="ECO:0000256" key="1">
    <source>
        <dbReference type="ARBA" id="ARBA00023125"/>
    </source>
</evidence>
<dbReference type="PROSITE" id="PS51898">
    <property type="entry name" value="TYR_RECOMBINASE"/>
    <property type="match status" value="1"/>
</dbReference>
<dbReference type="InterPro" id="IPR011010">
    <property type="entry name" value="DNA_brk_join_enz"/>
</dbReference>
<proteinExistence type="predicted"/>